<evidence type="ECO:0000256" key="4">
    <source>
        <dbReference type="ARBA" id="ARBA00022679"/>
    </source>
</evidence>
<evidence type="ECO:0000313" key="12">
    <source>
        <dbReference type="Proteomes" id="UP001190700"/>
    </source>
</evidence>
<accession>A0AAE0FK55</accession>
<evidence type="ECO:0000313" key="11">
    <source>
        <dbReference type="EMBL" id="KAK3261179.1"/>
    </source>
</evidence>
<gene>
    <name evidence="11" type="ORF">CYMTET_29904</name>
</gene>
<dbReference type="Proteomes" id="UP001190700">
    <property type="component" value="Unassembled WGS sequence"/>
</dbReference>
<comment type="similarity">
    <text evidence="2">Belongs to the glycosyltransferase 29 family.</text>
</comment>
<keyword evidence="6" id="KW-0735">Signal-anchor</keyword>
<evidence type="ECO:0000256" key="10">
    <source>
        <dbReference type="ARBA" id="ARBA00023180"/>
    </source>
</evidence>
<keyword evidence="12" id="KW-1185">Reference proteome</keyword>
<evidence type="ECO:0000256" key="6">
    <source>
        <dbReference type="ARBA" id="ARBA00022968"/>
    </source>
</evidence>
<keyword evidence="10" id="KW-0325">Glycoprotein</keyword>
<keyword evidence="8" id="KW-0333">Golgi apparatus</keyword>
<comment type="caution">
    <text evidence="11">The sequence shown here is derived from an EMBL/GenBank/DDBJ whole genome shotgun (WGS) entry which is preliminary data.</text>
</comment>
<evidence type="ECO:0000256" key="9">
    <source>
        <dbReference type="ARBA" id="ARBA00023136"/>
    </source>
</evidence>
<evidence type="ECO:0000256" key="5">
    <source>
        <dbReference type="ARBA" id="ARBA00022692"/>
    </source>
</evidence>
<evidence type="ECO:0000256" key="1">
    <source>
        <dbReference type="ARBA" id="ARBA00004323"/>
    </source>
</evidence>
<dbReference type="InterPro" id="IPR038578">
    <property type="entry name" value="GT29-like_sf"/>
</dbReference>
<dbReference type="Pfam" id="PF00777">
    <property type="entry name" value="Glyco_transf_29"/>
    <property type="match status" value="1"/>
</dbReference>
<dbReference type="Gene3D" id="3.90.1480.20">
    <property type="entry name" value="Glycosyl transferase family 29"/>
    <property type="match status" value="1"/>
</dbReference>
<name>A0AAE0FK55_9CHLO</name>
<keyword evidence="9" id="KW-0472">Membrane</keyword>
<dbReference type="InterPro" id="IPR001675">
    <property type="entry name" value="Glyco_trans_29"/>
</dbReference>
<dbReference type="GO" id="GO:0000139">
    <property type="term" value="C:Golgi membrane"/>
    <property type="evidence" value="ECO:0007669"/>
    <property type="project" value="UniProtKB-SubCell"/>
</dbReference>
<keyword evidence="3" id="KW-0328">Glycosyltransferase</keyword>
<dbReference type="GO" id="GO:0008373">
    <property type="term" value="F:sialyltransferase activity"/>
    <property type="evidence" value="ECO:0007669"/>
    <property type="project" value="InterPro"/>
</dbReference>
<organism evidence="11 12">
    <name type="scientific">Cymbomonas tetramitiformis</name>
    <dbReference type="NCBI Taxonomy" id="36881"/>
    <lineage>
        <taxon>Eukaryota</taxon>
        <taxon>Viridiplantae</taxon>
        <taxon>Chlorophyta</taxon>
        <taxon>Pyramimonadophyceae</taxon>
        <taxon>Pyramimonadales</taxon>
        <taxon>Pyramimonadaceae</taxon>
        <taxon>Cymbomonas</taxon>
    </lineage>
</organism>
<comment type="subcellular location">
    <subcellularLocation>
        <location evidence="1">Golgi apparatus membrane</location>
        <topology evidence="1">Single-pass type II membrane protein</topology>
    </subcellularLocation>
</comment>
<evidence type="ECO:0000256" key="3">
    <source>
        <dbReference type="ARBA" id="ARBA00022676"/>
    </source>
</evidence>
<reference evidence="11 12" key="1">
    <citation type="journal article" date="2015" name="Genome Biol. Evol.">
        <title>Comparative Genomics of a Bacterivorous Green Alga Reveals Evolutionary Causalities and Consequences of Phago-Mixotrophic Mode of Nutrition.</title>
        <authorList>
            <person name="Burns J.A."/>
            <person name="Paasch A."/>
            <person name="Narechania A."/>
            <person name="Kim E."/>
        </authorList>
    </citation>
    <scope>NUCLEOTIDE SEQUENCE [LARGE SCALE GENOMIC DNA]</scope>
    <source>
        <strain evidence="11 12">PLY_AMNH</strain>
    </source>
</reference>
<evidence type="ECO:0000256" key="8">
    <source>
        <dbReference type="ARBA" id="ARBA00023034"/>
    </source>
</evidence>
<protein>
    <submittedName>
        <fullName evidence="11">Uncharacterized protein</fullName>
    </submittedName>
</protein>
<sequence length="272" mass="29117">MFARCRPVRLAASYRGLRRGLLGQGALWASLADPCPIPQEMLLRRMMHLLYSVSSPLAATGLHIGLMLAHGGPSQDVLTRTGGFFAVWLALSRCHKISIFGFNFASGYGVPHHYFNGEKPRKGKVAIHDYELEHGLIVKLAAMSLLNFSEPCVAGCTKGTGIQYHNLAPGSGCQCENKNPLPVALPGFCRVAGSFVCFYKCPGGVEQCPGGMGLQLQLGDKLKPIGPVDGEMGDCPQELMGTLSASSDMQGKDVVGKCATWDDVETDSEIST</sequence>
<keyword evidence="5" id="KW-0812">Transmembrane</keyword>
<keyword evidence="4" id="KW-0808">Transferase</keyword>
<proteinExistence type="inferred from homology"/>
<keyword evidence="7" id="KW-1133">Transmembrane helix</keyword>
<dbReference type="AlphaFoldDB" id="A0AAE0FK55"/>
<evidence type="ECO:0000256" key="7">
    <source>
        <dbReference type="ARBA" id="ARBA00022989"/>
    </source>
</evidence>
<evidence type="ECO:0000256" key="2">
    <source>
        <dbReference type="ARBA" id="ARBA00006003"/>
    </source>
</evidence>
<dbReference type="EMBL" id="LGRX02017090">
    <property type="protein sequence ID" value="KAK3261179.1"/>
    <property type="molecule type" value="Genomic_DNA"/>
</dbReference>